<evidence type="ECO:0008006" key="3">
    <source>
        <dbReference type="Google" id="ProtNLM"/>
    </source>
</evidence>
<dbReference type="GeneID" id="14696329"/>
<dbReference type="EMBL" id="DF157828">
    <property type="protein sequence ID" value="GAB69787.1"/>
    <property type="molecule type" value="Genomic_DNA"/>
</dbReference>
<gene>
    <name evidence="1" type="ORF">PCYB_005360</name>
</gene>
<dbReference type="OrthoDB" id="389504at2759"/>
<evidence type="ECO:0000313" key="2">
    <source>
        <dbReference type="Proteomes" id="UP000006319"/>
    </source>
</evidence>
<accession>K6VK23</accession>
<dbReference type="RefSeq" id="XP_004228005.1">
    <property type="nucleotide sequence ID" value="XM_004227957.1"/>
</dbReference>
<sequence length="169" mass="20084">MSYLLCDQIRNNYGKCYENIFSMFKDFVEAYNNDTKSFVCSNQVEHLKEYEFIKMKTLYELYDIYMSLSPRHDLGSKNYCVVLLKLVHLYNSFLKKYRSDSSEFNNVLTDFHELMKTITNTGKAHCKDDYFYIGEPYLYTPEVVQIKDLYSTLSEKESKLSQEKSLDNT</sequence>
<proteinExistence type="predicted"/>
<dbReference type="Proteomes" id="UP000006319">
    <property type="component" value="Unassembled WGS sequence"/>
</dbReference>
<name>K6VK23_PLACD</name>
<protein>
    <recommendedName>
        <fullName evidence="3">CYIR protein</fullName>
    </recommendedName>
</protein>
<reference evidence="1 2" key="1">
    <citation type="journal article" date="2012" name="Nat. Genet.">
        <title>Plasmodium cynomolgi genome sequences provide insight into Plasmodium vivax and the monkey malaria clade.</title>
        <authorList>
            <person name="Tachibana S."/>
            <person name="Sullivan S.A."/>
            <person name="Kawai S."/>
            <person name="Nakamura S."/>
            <person name="Kim H.R."/>
            <person name="Goto N."/>
            <person name="Arisue N."/>
            <person name="Palacpac N.M.Q."/>
            <person name="Honma H."/>
            <person name="Yagi M."/>
            <person name="Tougan T."/>
            <person name="Katakai Y."/>
            <person name="Kaneko O."/>
            <person name="Mita T."/>
            <person name="Kita K."/>
            <person name="Yasutomi Y."/>
            <person name="Sutton P.L."/>
            <person name="Shakhbatyan R."/>
            <person name="Horii T."/>
            <person name="Yasunaga T."/>
            <person name="Barnwell J.W."/>
            <person name="Escalante A.A."/>
            <person name="Carlton J.M."/>
            <person name="Tanabe K."/>
        </authorList>
    </citation>
    <scope>NUCLEOTIDE SEQUENCE [LARGE SCALE GENOMIC DNA]</scope>
    <source>
        <strain evidence="1 2">B</strain>
    </source>
</reference>
<organism evidence="1 2">
    <name type="scientific">Plasmodium cynomolgi (strain B)</name>
    <dbReference type="NCBI Taxonomy" id="1120755"/>
    <lineage>
        <taxon>Eukaryota</taxon>
        <taxon>Sar</taxon>
        <taxon>Alveolata</taxon>
        <taxon>Apicomplexa</taxon>
        <taxon>Aconoidasida</taxon>
        <taxon>Haemosporida</taxon>
        <taxon>Plasmodiidae</taxon>
        <taxon>Plasmodium</taxon>
        <taxon>Plasmodium (Plasmodium)</taxon>
    </lineage>
</organism>
<dbReference type="PhylomeDB" id="K6VK23"/>
<dbReference type="VEuPathDB" id="PlasmoDB:PCYB_005360"/>
<dbReference type="KEGG" id="pcy:PCYB_005360"/>
<dbReference type="AlphaFoldDB" id="K6VK23"/>
<evidence type="ECO:0000313" key="1">
    <source>
        <dbReference type="EMBL" id="GAB69787.1"/>
    </source>
</evidence>
<feature type="non-terminal residue" evidence="1">
    <location>
        <position position="169"/>
    </location>
</feature>
<keyword evidence="2" id="KW-1185">Reference proteome</keyword>